<dbReference type="Gene3D" id="2.130.10.10">
    <property type="entry name" value="YVTN repeat-like/Quinoprotein amine dehydrogenase"/>
    <property type="match status" value="2"/>
</dbReference>
<keyword evidence="4" id="KW-1185">Reference proteome</keyword>
<reference evidence="3 4" key="1">
    <citation type="submission" date="2018-11" db="EMBL/GenBank/DDBJ databases">
        <title>Genome sequencing of Paenibacillus sp. KCOM 3021 (= ChDC PVNT-B20).</title>
        <authorList>
            <person name="Kook J.-K."/>
            <person name="Park S.-N."/>
            <person name="Lim Y.K."/>
        </authorList>
    </citation>
    <scope>NUCLEOTIDE SEQUENCE [LARGE SCALE GENOMIC DNA]</scope>
    <source>
        <strain evidence="3 4">KCOM 3021</strain>
    </source>
</reference>
<accession>A0A3P3U663</accession>
<evidence type="ECO:0000256" key="1">
    <source>
        <dbReference type="SAM" id="MobiDB-lite"/>
    </source>
</evidence>
<dbReference type="InterPro" id="IPR015943">
    <property type="entry name" value="WD40/YVTN_repeat-like_dom_sf"/>
</dbReference>
<proteinExistence type="predicted"/>
<feature type="region of interest" description="Disordered" evidence="1">
    <location>
        <begin position="26"/>
        <end position="69"/>
    </location>
</feature>
<sequence length="432" mass="47614">MKLWRYVIVVSLSLCLLLTACTSEQPPEVKQAQPEPPEEKGQTITVINPDSSENLGAETKAPAEDGNNNKYQIQTRLTDFQLLSTTTGLAWGCTQSELRLYLTRDNGQTWTNISPAASVMFPSTPRFGKEIFFIDPMHGWIVRNAAGLDDAIVLRTEDGGVTWKVSSFPRADQVEGIYFSNESNGWVLTSNTSDSGRSERVLYATEDGGATFDPIMGAPDPNSFALNPPARSGLGQGTPMSMAFVDELNGFVSEIEAGQPALYTTDNGGDTWAKKESFFDAEKFKTCDRFIVGNVSLFGDGSSGWVPVGCTRDEATKFNGYFTQDAGATWTLVPFNLSWQTGFNEDLAPTFLTRNEGWTMMGSTVYYTSDQGNHWTPLPRSAKLVDIVADYPEVVKLQFFSSRVGWLLVAKEDQKRSLLLQTRDGGTSWHVL</sequence>
<organism evidence="3 4">
    <name type="scientific">Paenibacillus oralis</name>
    <dbReference type="NCBI Taxonomy" id="2490856"/>
    <lineage>
        <taxon>Bacteria</taxon>
        <taxon>Bacillati</taxon>
        <taxon>Bacillota</taxon>
        <taxon>Bacilli</taxon>
        <taxon>Bacillales</taxon>
        <taxon>Paenibacillaceae</taxon>
        <taxon>Paenibacillus</taxon>
    </lineage>
</organism>
<dbReference type="AlphaFoldDB" id="A0A3P3U663"/>
<feature type="signal peptide" evidence="2">
    <location>
        <begin position="1"/>
        <end position="22"/>
    </location>
</feature>
<name>A0A3P3U663_9BACL</name>
<dbReference type="EMBL" id="RRCN01000001">
    <property type="protein sequence ID" value="RRJ65861.1"/>
    <property type="molecule type" value="Genomic_DNA"/>
</dbReference>
<evidence type="ECO:0000313" key="3">
    <source>
        <dbReference type="EMBL" id="RRJ65861.1"/>
    </source>
</evidence>
<dbReference type="OrthoDB" id="501835at2"/>
<feature type="compositionally biased region" description="Polar residues" evidence="1">
    <location>
        <begin position="42"/>
        <end position="54"/>
    </location>
</feature>
<dbReference type="Proteomes" id="UP000267017">
    <property type="component" value="Unassembled WGS sequence"/>
</dbReference>
<feature type="chain" id="PRO_5038588911" description="Sortilin N-terminal domain-containing protein" evidence="2">
    <location>
        <begin position="23"/>
        <end position="432"/>
    </location>
</feature>
<keyword evidence="2" id="KW-0732">Signal</keyword>
<dbReference type="PANTHER" id="PTHR47199:SF2">
    <property type="entry name" value="PHOTOSYSTEM II STABILITY_ASSEMBLY FACTOR HCF136, CHLOROPLASTIC"/>
    <property type="match status" value="1"/>
</dbReference>
<gene>
    <name evidence="3" type="ORF">EHV15_25280</name>
</gene>
<dbReference type="RefSeq" id="WP_128633661.1">
    <property type="nucleotide sequence ID" value="NZ_RRCN01000001.1"/>
</dbReference>
<dbReference type="PROSITE" id="PS51257">
    <property type="entry name" value="PROKAR_LIPOPROTEIN"/>
    <property type="match status" value="1"/>
</dbReference>
<dbReference type="CDD" id="cd15482">
    <property type="entry name" value="Sialidase_non-viral"/>
    <property type="match status" value="2"/>
</dbReference>
<evidence type="ECO:0008006" key="5">
    <source>
        <dbReference type="Google" id="ProtNLM"/>
    </source>
</evidence>
<protein>
    <recommendedName>
        <fullName evidence="5">Sortilin N-terminal domain-containing protein</fullName>
    </recommendedName>
</protein>
<evidence type="ECO:0000256" key="2">
    <source>
        <dbReference type="SAM" id="SignalP"/>
    </source>
</evidence>
<dbReference type="SUPFAM" id="SSF110296">
    <property type="entry name" value="Oligoxyloglucan reducing end-specific cellobiohydrolase"/>
    <property type="match status" value="1"/>
</dbReference>
<comment type="caution">
    <text evidence="3">The sequence shown here is derived from an EMBL/GenBank/DDBJ whole genome shotgun (WGS) entry which is preliminary data.</text>
</comment>
<dbReference type="PANTHER" id="PTHR47199">
    <property type="entry name" value="PHOTOSYSTEM II STABILITY/ASSEMBLY FACTOR HCF136, CHLOROPLASTIC"/>
    <property type="match status" value="1"/>
</dbReference>
<evidence type="ECO:0000313" key="4">
    <source>
        <dbReference type="Proteomes" id="UP000267017"/>
    </source>
</evidence>